<dbReference type="EMBL" id="LZPO01097652">
    <property type="protein sequence ID" value="OBS63935.1"/>
    <property type="molecule type" value="Genomic_DNA"/>
</dbReference>
<organism evidence="1 2">
    <name type="scientific">Neotoma lepida</name>
    <name type="common">Desert woodrat</name>
    <dbReference type="NCBI Taxonomy" id="56216"/>
    <lineage>
        <taxon>Eukaryota</taxon>
        <taxon>Metazoa</taxon>
        <taxon>Chordata</taxon>
        <taxon>Craniata</taxon>
        <taxon>Vertebrata</taxon>
        <taxon>Euteleostomi</taxon>
        <taxon>Mammalia</taxon>
        <taxon>Eutheria</taxon>
        <taxon>Euarchontoglires</taxon>
        <taxon>Glires</taxon>
        <taxon>Rodentia</taxon>
        <taxon>Myomorpha</taxon>
        <taxon>Muroidea</taxon>
        <taxon>Cricetidae</taxon>
        <taxon>Neotominae</taxon>
        <taxon>Neotoma</taxon>
    </lineage>
</organism>
<dbReference type="AlphaFoldDB" id="A0A1A6GDV2"/>
<dbReference type="Proteomes" id="UP000092124">
    <property type="component" value="Unassembled WGS sequence"/>
</dbReference>
<comment type="caution">
    <text evidence="1">The sequence shown here is derived from an EMBL/GenBank/DDBJ whole genome shotgun (WGS) entry which is preliminary data.</text>
</comment>
<gene>
    <name evidence="1" type="ORF">A6R68_07525</name>
</gene>
<name>A0A1A6GDV2_NEOLE</name>
<evidence type="ECO:0000313" key="1">
    <source>
        <dbReference type="EMBL" id="OBS63935.1"/>
    </source>
</evidence>
<reference evidence="1 2" key="1">
    <citation type="submission" date="2016-06" db="EMBL/GenBank/DDBJ databases">
        <title>The Draft Genome Sequence and Annotation of the Desert Woodrat Neotoma lepida.</title>
        <authorList>
            <person name="Campbell M."/>
            <person name="Oakeson K.F."/>
            <person name="Yandell M."/>
            <person name="Halpert J.R."/>
            <person name="Dearing D."/>
        </authorList>
    </citation>
    <scope>NUCLEOTIDE SEQUENCE [LARGE SCALE GENOMIC DNA]</scope>
    <source>
        <strain evidence="1">417</strain>
        <tissue evidence="1">Liver</tissue>
    </source>
</reference>
<accession>A0A1A6GDV2</accession>
<proteinExistence type="predicted"/>
<protein>
    <submittedName>
        <fullName evidence="1">Uncharacterized protein</fullName>
    </submittedName>
</protein>
<sequence>MDSGRPSLGAMRYTSIAEKAGLQFPQCPARARGSAWEIRALRLELLQPRISPARLCSYVLHGLSLSRRCPTVKLKLSFWNLEKNYQGNHALKI</sequence>
<evidence type="ECO:0000313" key="2">
    <source>
        <dbReference type="Proteomes" id="UP000092124"/>
    </source>
</evidence>
<keyword evidence="2" id="KW-1185">Reference proteome</keyword>